<dbReference type="InterPro" id="IPR014001">
    <property type="entry name" value="Helicase_ATP-bd"/>
</dbReference>
<dbReference type="AlphaFoldDB" id="A0A382YHI9"/>
<organism evidence="2">
    <name type="scientific">marine metagenome</name>
    <dbReference type="NCBI Taxonomy" id="408172"/>
    <lineage>
        <taxon>unclassified sequences</taxon>
        <taxon>metagenomes</taxon>
        <taxon>ecological metagenomes</taxon>
    </lineage>
</organism>
<evidence type="ECO:0000313" key="2">
    <source>
        <dbReference type="EMBL" id="SVD82762.1"/>
    </source>
</evidence>
<dbReference type="PROSITE" id="PS51192">
    <property type="entry name" value="HELICASE_ATP_BIND_1"/>
    <property type="match status" value="1"/>
</dbReference>
<dbReference type="GO" id="GO:0005829">
    <property type="term" value="C:cytosol"/>
    <property type="evidence" value="ECO:0007669"/>
    <property type="project" value="TreeGrafter"/>
</dbReference>
<sequence>QLTTGFGKTILALWLICQLKVKTLVIVHKENLKEQWHERILDFTNVTNPGTIQGKVTDTDSPICVGMLQSICMRDYDSEVFEDFDMIIYDEVHHLSSEVFSKSIFKTCSKYMIGLSATPKRNDGLEKVFHWALGPIIINSSRGNNQKATHVTVQAKHEQSLIWEAEKAALPPRIECPDTLRQHRQRNGNHPGLRHYNRMGKLNLAGMTTTMSKDKVRNEIVTDTIMKYYEEGREILVVSERRAHCDVLKAYLIDREVPSENIG</sequence>
<reference evidence="2" key="1">
    <citation type="submission" date="2018-05" db="EMBL/GenBank/DDBJ databases">
        <authorList>
            <person name="Lanie J.A."/>
            <person name="Ng W.-L."/>
            <person name="Kazmierczak K.M."/>
            <person name="Andrzejewski T.M."/>
            <person name="Davidsen T.M."/>
            <person name="Wayne K.J."/>
            <person name="Tettelin H."/>
            <person name="Glass J.I."/>
            <person name="Rusch D."/>
            <person name="Podicherti R."/>
            <person name="Tsui H.-C.T."/>
            <person name="Winkler M.E."/>
        </authorList>
    </citation>
    <scope>NUCLEOTIDE SEQUENCE</scope>
</reference>
<dbReference type="SUPFAM" id="SSF52540">
    <property type="entry name" value="P-loop containing nucleoside triphosphate hydrolases"/>
    <property type="match status" value="1"/>
</dbReference>
<dbReference type="GO" id="GO:0016787">
    <property type="term" value="F:hydrolase activity"/>
    <property type="evidence" value="ECO:0007669"/>
    <property type="project" value="InterPro"/>
</dbReference>
<feature type="non-terminal residue" evidence="2">
    <location>
        <position position="1"/>
    </location>
</feature>
<evidence type="ECO:0000259" key="1">
    <source>
        <dbReference type="PROSITE" id="PS51192"/>
    </source>
</evidence>
<dbReference type="GO" id="GO:0005524">
    <property type="term" value="F:ATP binding"/>
    <property type="evidence" value="ECO:0007669"/>
    <property type="project" value="InterPro"/>
</dbReference>
<name>A0A382YHI9_9ZZZZ</name>
<dbReference type="Pfam" id="PF04851">
    <property type="entry name" value="ResIII"/>
    <property type="match status" value="1"/>
</dbReference>
<dbReference type="SMART" id="SM00487">
    <property type="entry name" value="DEXDc"/>
    <property type="match status" value="1"/>
</dbReference>
<dbReference type="Gene3D" id="3.40.50.300">
    <property type="entry name" value="P-loop containing nucleotide triphosphate hydrolases"/>
    <property type="match status" value="1"/>
</dbReference>
<accession>A0A382YHI9</accession>
<dbReference type="GO" id="GO:0003677">
    <property type="term" value="F:DNA binding"/>
    <property type="evidence" value="ECO:0007669"/>
    <property type="project" value="InterPro"/>
</dbReference>
<feature type="non-terminal residue" evidence="2">
    <location>
        <position position="263"/>
    </location>
</feature>
<dbReference type="EMBL" id="UINC01175892">
    <property type="protein sequence ID" value="SVD82762.1"/>
    <property type="molecule type" value="Genomic_DNA"/>
</dbReference>
<protein>
    <recommendedName>
        <fullName evidence="1">Helicase ATP-binding domain-containing protein</fullName>
    </recommendedName>
</protein>
<gene>
    <name evidence="2" type="ORF">METZ01_LOCUS435616</name>
</gene>
<dbReference type="InterPro" id="IPR027417">
    <property type="entry name" value="P-loop_NTPase"/>
</dbReference>
<proteinExistence type="predicted"/>
<dbReference type="InterPro" id="IPR006935">
    <property type="entry name" value="Helicase/UvrB_N"/>
</dbReference>
<dbReference type="PANTHER" id="PTHR47396">
    <property type="entry name" value="TYPE I RESTRICTION ENZYME ECOKI R PROTEIN"/>
    <property type="match status" value="1"/>
</dbReference>
<dbReference type="InterPro" id="IPR050742">
    <property type="entry name" value="Helicase_Restrict-Modif_Enz"/>
</dbReference>
<dbReference type="PANTHER" id="PTHR47396:SF1">
    <property type="entry name" value="ATP-DEPENDENT HELICASE IRC3-RELATED"/>
    <property type="match status" value="1"/>
</dbReference>
<feature type="domain" description="Helicase ATP-binding" evidence="1">
    <location>
        <begin position="1"/>
        <end position="137"/>
    </location>
</feature>